<dbReference type="Proteomes" id="UP000006310">
    <property type="component" value="Chromosome 4"/>
</dbReference>
<dbReference type="AlphaFoldDB" id="J7RK84"/>
<evidence type="ECO:0000313" key="2">
    <source>
        <dbReference type="EMBL" id="CCK69923.1"/>
    </source>
</evidence>
<evidence type="ECO:0000313" key="3">
    <source>
        <dbReference type="Proteomes" id="UP000006310"/>
    </source>
</evidence>
<dbReference type="HOGENOM" id="CLU_3299518_0_0_1"/>
<sequence>MLVTTDLKLYFTIFLFCSFIYYSAHRTTMTHYRSCIPFSA</sequence>
<keyword evidence="1" id="KW-1133">Transmembrane helix</keyword>
<protein>
    <submittedName>
        <fullName evidence="2">Uncharacterized protein</fullName>
    </submittedName>
</protein>
<name>J7RK84_HUIN7</name>
<dbReference type="GeneID" id="34525612"/>
<proteinExistence type="predicted"/>
<accession>J7RK84</accession>
<feature type="transmembrane region" description="Helical" evidence="1">
    <location>
        <begin position="7"/>
        <end position="24"/>
    </location>
</feature>
<dbReference type="EMBL" id="HE978317">
    <property type="protein sequence ID" value="CCK69923.1"/>
    <property type="molecule type" value="Genomic_DNA"/>
</dbReference>
<keyword evidence="3" id="KW-1185">Reference proteome</keyword>
<gene>
    <name evidence="2" type="primary">KNAG0D01720</name>
    <name evidence="2" type="ordered locus">KNAG_0D01720</name>
</gene>
<organism evidence="2 3">
    <name type="scientific">Huiozyma naganishii (strain ATCC MYA-139 / BCRC 22969 / CBS 8797 / KCTC 17520 / NBRC 10181 / NCYC 3082 / Yp74L-3)</name>
    <name type="common">Yeast</name>
    <name type="synonym">Kazachstania naganishii</name>
    <dbReference type="NCBI Taxonomy" id="1071383"/>
    <lineage>
        <taxon>Eukaryota</taxon>
        <taxon>Fungi</taxon>
        <taxon>Dikarya</taxon>
        <taxon>Ascomycota</taxon>
        <taxon>Saccharomycotina</taxon>
        <taxon>Saccharomycetes</taxon>
        <taxon>Saccharomycetales</taxon>
        <taxon>Saccharomycetaceae</taxon>
        <taxon>Huiozyma</taxon>
    </lineage>
</organism>
<reference evidence="2 3" key="1">
    <citation type="journal article" date="2011" name="Proc. Natl. Acad. Sci. U.S.A.">
        <title>Evolutionary erosion of yeast sex chromosomes by mating-type switching accidents.</title>
        <authorList>
            <person name="Gordon J.L."/>
            <person name="Armisen D."/>
            <person name="Proux-Wera E."/>
            <person name="Oheigeartaigh S.S."/>
            <person name="Byrne K.P."/>
            <person name="Wolfe K.H."/>
        </authorList>
    </citation>
    <scope>NUCLEOTIDE SEQUENCE [LARGE SCALE GENOMIC DNA]</scope>
    <source>
        <strain evidence="3">ATCC MYA-139 / BCRC 22969 / CBS 8797 / CCRC 22969 / KCTC 17520 / NBRC 10181 / NCYC 3082</strain>
    </source>
</reference>
<evidence type="ECO:0000256" key="1">
    <source>
        <dbReference type="SAM" id="Phobius"/>
    </source>
</evidence>
<keyword evidence="1" id="KW-0812">Transmembrane</keyword>
<dbReference type="KEGG" id="kng:KNAG_0D01720"/>
<keyword evidence="1" id="KW-0472">Membrane</keyword>
<dbReference type="RefSeq" id="XP_022464169.1">
    <property type="nucleotide sequence ID" value="XM_022607589.1"/>
</dbReference>
<reference evidence="3" key="2">
    <citation type="submission" date="2012-08" db="EMBL/GenBank/DDBJ databases">
        <title>Genome sequence of Kazachstania naganishii.</title>
        <authorList>
            <person name="Gordon J.L."/>
            <person name="Armisen D."/>
            <person name="Proux-Wera E."/>
            <person name="OhEigeartaigh S.S."/>
            <person name="Byrne K.P."/>
            <person name="Wolfe K.H."/>
        </authorList>
    </citation>
    <scope>NUCLEOTIDE SEQUENCE [LARGE SCALE GENOMIC DNA]</scope>
    <source>
        <strain evidence="3">ATCC MYA-139 / BCRC 22969 / CBS 8797 / CCRC 22969 / KCTC 17520 / NBRC 10181 / NCYC 3082</strain>
    </source>
</reference>